<dbReference type="GO" id="GO:0005198">
    <property type="term" value="F:structural molecule activity"/>
    <property type="evidence" value="ECO:0007669"/>
    <property type="project" value="TreeGrafter"/>
</dbReference>
<dbReference type="PROSITE" id="PS50292">
    <property type="entry name" value="PEROXIDASE_3"/>
    <property type="match status" value="1"/>
</dbReference>
<dbReference type="Gene3D" id="1.10.10.570">
    <property type="entry name" value="Winged helix' DNA-binding domain. Chain C. Domain 1"/>
    <property type="match status" value="1"/>
</dbReference>
<keyword evidence="8" id="KW-0408">Iron</keyword>
<comment type="caution">
    <text evidence="9">The sequence shown here is derived from an EMBL/GenBank/DDBJ whole genome shotgun (WGS) entry which is preliminary data.</text>
</comment>
<dbReference type="Pfam" id="PF05871">
    <property type="entry name" value="ESCRT-II"/>
    <property type="match status" value="1"/>
</dbReference>
<keyword evidence="8" id="KW-0479">Metal-binding</keyword>
<evidence type="ECO:0000256" key="1">
    <source>
        <dbReference type="ARBA" id="ARBA00004496"/>
    </source>
</evidence>
<feature type="binding site" description="axial binding residue" evidence="8">
    <location>
        <position position="439"/>
    </location>
    <ligand>
        <name>heme b</name>
        <dbReference type="ChEBI" id="CHEBI:60344"/>
    </ligand>
    <ligandPart>
        <name>Fe</name>
        <dbReference type="ChEBI" id="CHEBI:18248"/>
    </ligandPart>
</feature>
<gene>
    <name evidence="9" type="primary">vps25</name>
    <name evidence="9" type="ORF">CEXT_213061</name>
</gene>
<dbReference type="PRINTS" id="PR00457">
    <property type="entry name" value="ANPEROXIDASE"/>
</dbReference>
<evidence type="ECO:0000256" key="6">
    <source>
        <dbReference type="ARBA" id="ARBA00022927"/>
    </source>
</evidence>
<keyword evidence="4" id="KW-0813">Transport</keyword>
<dbReference type="PANTHER" id="PTHR13149">
    <property type="entry name" value="VACUOLAR PROTEIN SORTING-ASSOCIATED PROTEIN VPS25"/>
    <property type="match status" value="1"/>
</dbReference>
<dbReference type="SUPFAM" id="SSF46785">
    <property type="entry name" value="Winged helix' DNA-binding domain"/>
    <property type="match status" value="2"/>
</dbReference>
<dbReference type="Gene3D" id="1.10.640.10">
    <property type="entry name" value="Haem peroxidase domain superfamily, animal type"/>
    <property type="match status" value="2"/>
</dbReference>
<dbReference type="AlphaFoldDB" id="A0AAV4V705"/>
<evidence type="ECO:0000256" key="4">
    <source>
        <dbReference type="ARBA" id="ARBA00022448"/>
    </source>
</evidence>
<name>A0AAV4V705_CAEEX</name>
<dbReference type="InterPro" id="IPR010255">
    <property type="entry name" value="Haem_peroxidase_sf"/>
</dbReference>
<dbReference type="GO" id="GO:0006979">
    <property type="term" value="P:response to oxidative stress"/>
    <property type="evidence" value="ECO:0007669"/>
    <property type="project" value="InterPro"/>
</dbReference>
<keyword evidence="8" id="KW-0349">Heme</keyword>
<evidence type="ECO:0000256" key="7">
    <source>
        <dbReference type="ARBA" id="ARBA00030094"/>
    </source>
</evidence>
<sequence length="496" mass="57056">MASTDFEWPWQYQFPPFFTIQPNSDTRAKQLEAWKTLILDFHKSNKIYLLDITEAQASPLFSNKAINRKLNLEAISLILDELQKQGNVEWLDKQKQRCYVFWRTPEEWGKMIYKWAENNGLTNTVCTLYEITNGDDSVNEEFHDLDQGVLKKALITLEKEGRAELILDEDNEESSLIRLLPSAYQGGVHLPTNQSKANPLEVSSRLFQEIRCNGNNKSYSNTGKNVFMVFFGQFVTEEILNTRKPSCPPNYFNMRVPDGHDYLKTGRKTVPFIRSRYEKKSGKSSNNLGNNLIKQSVSPHSHFRIAELNGATAWIDGSAIYGSTRSETETLRAYKNGLLKSIDEEGLYPITNDGYLSYLSPARDIEETNTLCTENKNWDDEKCFNEARRWVIATLQNIIVNDWLPAFLGEELPEYTRYDPSIDPSISNSFQSAAMRFGHTLVPPAIHRRIRPNICGTDLIRLCDSYYNALETVKNVSIESLILEWHSKLLKLKIFQ</sequence>
<dbReference type="GO" id="GO:0000814">
    <property type="term" value="C:ESCRT II complex"/>
    <property type="evidence" value="ECO:0007669"/>
    <property type="project" value="InterPro"/>
</dbReference>
<comment type="subcellular location">
    <subcellularLocation>
        <location evidence="1">Cytoplasm</location>
    </subcellularLocation>
</comment>
<dbReference type="Proteomes" id="UP001054945">
    <property type="component" value="Unassembled WGS sequence"/>
</dbReference>
<dbReference type="EMBL" id="BPLR01014061">
    <property type="protein sequence ID" value="GIY66002.1"/>
    <property type="molecule type" value="Genomic_DNA"/>
</dbReference>
<dbReference type="FunFam" id="1.10.10.10:FF:000141">
    <property type="entry name" value="vacuolar protein-sorting-associated protein 25"/>
    <property type="match status" value="1"/>
</dbReference>
<organism evidence="9 10">
    <name type="scientific">Caerostris extrusa</name>
    <name type="common">Bark spider</name>
    <name type="synonym">Caerostris bankana</name>
    <dbReference type="NCBI Taxonomy" id="172846"/>
    <lineage>
        <taxon>Eukaryota</taxon>
        <taxon>Metazoa</taxon>
        <taxon>Ecdysozoa</taxon>
        <taxon>Arthropoda</taxon>
        <taxon>Chelicerata</taxon>
        <taxon>Arachnida</taxon>
        <taxon>Araneae</taxon>
        <taxon>Araneomorphae</taxon>
        <taxon>Entelegynae</taxon>
        <taxon>Araneoidea</taxon>
        <taxon>Araneidae</taxon>
        <taxon>Caerostris</taxon>
    </lineage>
</organism>
<dbReference type="GO" id="GO:0004601">
    <property type="term" value="F:peroxidase activity"/>
    <property type="evidence" value="ECO:0007669"/>
    <property type="project" value="InterPro"/>
</dbReference>
<dbReference type="Pfam" id="PF03098">
    <property type="entry name" value="An_peroxidase"/>
    <property type="match status" value="2"/>
</dbReference>
<protein>
    <recommendedName>
        <fullName evidence="3">Vacuolar protein-sorting-associated protein 25</fullName>
    </recommendedName>
    <alternativeName>
        <fullName evidence="7">ESCRT-II complex subunit VPS25</fullName>
    </alternativeName>
</protein>
<comment type="similarity">
    <text evidence="2">Belongs to the VPS25 family.</text>
</comment>
<accession>A0AAV4V705</accession>
<dbReference type="InterPro" id="IPR014041">
    <property type="entry name" value="ESCRT-II_cplx_Vps25-sub_N"/>
</dbReference>
<keyword evidence="6" id="KW-0653">Protein transport</keyword>
<dbReference type="InterPro" id="IPR008570">
    <property type="entry name" value="ESCRT-II_cplx_Vps25-sub"/>
</dbReference>
<evidence type="ECO:0000256" key="5">
    <source>
        <dbReference type="ARBA" id="ARBA00022490"/>
    </source>
</evidence>
<evidence type="ECO:0000256" key="3">
    <source>
        <dbReference type="ARBA" id="ARBA00017934"/>
    </source>
</evidence>
<dbReference type="GO" id="GO:0042803">
    <property type="term" value="F:protein homodimerization activity"/>
    <property type="evidence" value="ECO:0007669"/>
    <property type="project" value="TreeGrafter"/>
</dbReference>
<dbReference type="InterPro" id="IPR036390">
    <property type="entry name" value="WH_DNA-bd_sf"/>
</dbReference>
<dbReference type="GO" id="GO:0020037">
    <property type="term" value="F:heme binding"/>
    <property type="evidence" value="ECO:0007669"/>
    <property type="project" value="InterPro"/>
</dbReference>
<dbReference type="FunFam" id="1.10.10.570:FF:000001">
    <property type="entry name" value="vacuolar protein-sorting-associated protein 25"/>
    <property type="match status" value="1"/>
</dbReference>
<dbReference type="Gene3D" id="1.10.10.10">
    <property type="entry name" value="Winged helix-like DNA-binding domain superfamily/Winged helix DNA-binding domain"/>
    <property type="match status" value="1"/>
</dbReference>
<dbReference type="InterPro" id="IPR037120">
    <property type="entry name" value="Haem_peroxidase_sf_animal"/>
</dbReference>
<evidence type="ECO:0000313" key="9">
    <source>
        <dbReference type="EMBL" id="GIY66002.1"/>
    </source>
</evidence>
<proteinExistence type="inferred from homology"/>
<evidence type="ECO:0000256" key="8">
    <source>
        <dbReference type="PIRSR" id="PIRSR619791-2"/>
    </source>
</evidence>
<dbReference type="InterPro" id="IPR036388">
    <property type="entry name" value="WH-like_DNA-bd_sf"/>
</dbReference>
<dbReference type="GO" id="GO:0016236">
    <property type="term" value="P:macroautophagy"/>
    <property type="evidence" value="ECO:0007669"/>
    <property type="project" value="UniProtKB-ARBA"/>
</dbReference>
<dbReference type="GO" id="GO:0046872">
    <property type="term" value="F:metal ion binding"/>
    <property type="evidence" value="ECO:0007669"/>
    <property type="project" value="UniProtKB-KW"/>
</dbReference>
<dbReference type="InterPro" id="IPR019791">
    <property type="entry name" value="Haem_peroxidase_animal"/>
</dbReference>
<reference evidence="9 10" key="1">
    <citation type="submission" date="2021-06" db="EMBL/GenBank/DDBJ databases">
        <title>Caerostris extrusa draft genome.</title>
        <authorList>
            <person name="Kono N."/>
            <person name="Arakawa K."/>
        </authorList>
    </citation>
    <scope>NUCLEOTIDE SEQUENCE [LARGE SCALE GENOMIC DNA]</scope>
</reference>
<dbReference type="GO" id="GO:0043328">
    <property type="term" value="P:protein transport to vacuole involved in ubiquitin-dependent protein catabolic process via the multivesicular body sorting pathway"/>
    <property type="evidence" value="ECO:0007669"/>
    <property type="project" value="TreeGrafter"/>
</dbReference>
<dbReference type="SUPFAM" id="SSF48113">
    <property type="entry name" value="Heme-dependent peroxidases"/>
    <property type="match status" value="1"/>
</dbReference>
<keyword evidence="5" id="KW-0963">Cytoplasm</keyword>
<evidence type="ECO:0000313" key="10">
    <source>
        <dbReference type="Proteomes" id="UP001054945"/>
    </source>
</evidence>
<dbReference type="PANTHER" id="PTHR13149:SF0">
    <property type="entry name" value="VACUOLAR PROTEIN-SORTING-ASSOCIATED PROTEIN 25"/>
    <property type="match status" value="1"/>
</dbReference>
<keyword evidence="10" id="KW-1185">Reference proteome</keyword>
<evidence type="ECO:0000256" key="2">
    <source>
        <dbReference type="ARBA" id="ARBA00009674"/>
    </source>
</evidence>